<dbReference type="AlphaFoldDB" id="A0A1H5XPR6"/>
<feature type="transmembrane region" description="Helical" evidence="1">
    <location>
        <begin position="53"/>
        <end position="71"/>
    </location>
</feature>
<accession>A0A1H5XPR6</accession>
<sequence>MQPLFSTSARSAYKSLLSIAVGWGGALVLFGLLTELSGYLGPWRELGVVLLSYWWIWLGPLALALGASLGLRGRWNTASISAIWVGCLSLTAMMLYLLVALVRDAADPLIAKPSLDLVVFLIVSLLVALWSDATALRLSRKAK</sequence>
<evidence type="ECO:0000313" key="3">
    <source>
        <dbReference type="Proteomes" id="UP000236728"/>
    </source>
</evidence>
<name>A0A1H5XPR6_9BACT</name>
<proteinExistence type="predicted"/>
<keyword evidence="1" id="KW-0812">Transmembrane</keyword>
<feature type="transmembrane region" description="Helical" evidence="1">
    <location>
        <begin position="12"/>
        <end position="33"/>
    </location>
</feature>
<protein>
    <submittedName>
        <fullName evidence="2">Uncharacterized protein</fullName>
    </submittedName>
</protein>
<organism evidence="2 3">
    <name type="scientific">Bryocella elongata</name>
    <dbReference type="NCBI Taxonomy" id="863522"/>
    <lineage>
        <taxon>Bacteria</taxon>
        <taxon>Pseudomonadati</taxon>
        <taxon>Acidobacteriota</taxon>
        <taxon>Terriglobia</taxon>
        <taxon>Terriglobales</taxon>
        <taxon>Acidobacteriaceae</taxon>
        <taxon>Bryocella</taxon>
    </lineage>
</organism>
<keyword evidence="3" id="KW-1185">Reference proteome</keyword>
<dbReference type="Proteomes" id="UP000236728">
    <property type="component" value="Unassembled WGS sequence"/>
</dbReference>
<feature type="transmembrane region" description="Helical" evidence="1">
    <location>
        <begin position="83"/>
        <end position="102"/>
    </location>
</feature>
<keyword evidence="1" id="KW-1133">Transmembrane helix</keyword>
<feature type="transmembrane region" description="Helical" evidence="1">
    <location>
        <begin position="117"/>
        <end position="138"/>
    </location>
</feature>
<keyword evidence="1" id="KW-0472">Membrane</keyword>
<reference evidence="2 3" key="1">
    <citation type="submission" date="2016-10" db="EMBL/GenBank/DDBJ databases">
        <authorList>
            <person name="de Groot N.N."/>
        </authorList>
    </citation>
    <scope>NUCLEOTIDE SEQUENCE [LARGE SCALE GENOMIC DNA]</scope>
    <source>
        <strain evidence="2 3">DSM 22489</strain>
    </source>
</reference>
<evidence type="ECO:0000313" key="2">
    <source>
        <dbReference type="EMBL" id="SEG13692.1"/>
    </source>
</evidence>
<evidence type="ECO:0000256" key="1">
    <source>
        <dbReference type="SAM" id="Phobius"/>
    </source>
</evidence>
<gene>
    <name evidence="2" type="ORF">SAMN05421819_1914</name>
</gene>
<dbReference type="EMBL" id="FNVA01000003">
    <property type="protein sequence ID" value="SEG13692.1"/>
    <property type="molecule type" value="Genomic_DNA"/>
</dbReference>